<keyword evidence="9" id="KW-1185">Reference proteome</keyword>
<proteinExistence type="inferred from homology"/>
<dbReference type="GO" id="GO:0003939">
    <property type="term" value="F:L-iditol 2-dehydrogenase (NAD+) activity"/>
    <property type="evidence" value="ECO:0007669"/>
    <property type="project" value="TreeGrafter"/>
</dbReference>
<evidence type="ECO:0000256" key="4">
    <source>
        <dbReference type="ARBA" id="ARBA00022833"/>
    </source>
</evidence>
<evidence type="ECO:0000313" key="9">
    <source>
        <dbReference type="Proteomes" id="UP000295604"/>
    </source>
</evidence>
<evidence type="ECO:0000256" key="5">
    <source>
        <dbReference type="ARBA" id="ARBA00023002"/>
    </source>
</evidence>
<keyword evidence="3" id="KW-0479">Metal-binding</keyword>
<sequence length="84" mass="8996">MNQVGRQSPDFTSAPHGDPSPAGAAILRRVRHRRWTVLVFGCGPVGVLCQAVAQAYGASKVIGVDISESRAQFAKTFGHDEVYV</sequence>
<organism evidence="8 9">
    <name type="scientific">Colletotrichum sidae</name>
    <dbReference type="NCBI Taxonomy" id="1347389"/>
    <lineage>
        <taxon>Eukaryota</taxon>
        <taxon>Fungi</taxon>
        <taxon>Dikarya</taxon>
        <taxon>Ascomycota</taxon>
        <taxon>Pezizomycotina</taxon>
        <taxon>Sordariomycetes</taxon>
        <taxon>Hypocreomycetidae</taxon>
        <taxon>Glomerellales</taxon>
        <taxon>Glomerellaceae</taxon>
        <taxon>Colletotrichum</taxon>
        <taxon>Colletotrichum orbiculare species complex</taxon>
    </lineage>
</organism>
<comment type="cofactor">
    <cofactor evidence="1">
        <name>Zn(2+)</name>
        <dbReference type="ChEBI" id="CHEBI:29105"/>
    </cofactor>
</comment>
<feature type="region of interest" description="Disordered" evidence="6">
    <location>
        <begin position="1"/>
        <end position="23"/>
    </location>
</feature>
<keyword evidence="4" id="KW-0862">Zinc</keyword>
<evidence type="ECO:0000256" key="1">
    <source>
        <dbReference type="ARBA" id="ARBA00001947"/>
    </source>
</evidence>
<dbReference type="Pfam" id="PF00107">
    <property type="entry name" value="ADH_zinc_N"/>
    <property type="match status" value="1"/>
</dbReference>
<dbReference type="GO" id="GO:0046872">
    <property type="term" value="F:metal ion binding"/>
    <property type="evidence" value="ECO:0007669"/>
    <property type="project" value="UniProtKB-KW"/>
</dbReference>
<dbReference type="EMBL" id="QAPF01000034">
    <property type="protein sequence ID" value="TEA20324.1"/>
    <property type="molecule type" value="Genomic_DNA"/>
</dbReference>
<comment type="similarity">
    <text evidence="2">Belongs to the zinc-containing alcohol dehydrogenase family.</text>
</comment>
<dbReference type="PANTHER" id="PTHR43161:SF9">
    <property type="entry name" value="SORBITOL DEHYDROGENASE"/>
    <property type="match status" value="1"/>
</dbReference>
<dbReference type="PANTHER" id="PTHR43161">
    <property type="entry name" value="SORBITOL DEHYDROGENASE"/>
    <property type="match status" value="1"/>
</dbReference>
<evidence type="ECO:0000259" key="7">
    <source>
        <dbReference type="Pfam" id="PF00107"/>
    </source>
</evidence>
<feature type="compositionally biased region" description="Polar residues" evidence="6">
    <location>
        <begin position="1"/>
        <end position="11"/>
    </location>
</feature>
<dbReference type="AlphaFoldDB" id="A0A4R8TP78"/>
<protein>
    <submittedName>
        <fullName evidence="8">D-xylulose reductase A</fullName>
    </submittedName>
</protein>
<gene>
    <name evidence="8" type="primary">xdhA-1</name>
    <name evidence="8" type="ORF">C8034_v000174</name>
</gene>
<dbReference type="InterPro" id="IPR013149">
    <property type="entry name" value="ADH-like_C"/>
</dbReference>
<evidence type="ECO:0000256" key="3">
    <source>
        <dbReference type="ARBA" id="ARBA00022723"/>
    </source>
</evidence>
<dbReference type="Proteomes" id="UP000295604">
    <property type="component" value="Unassembled WGS sequence"/>
</dbReference>
<feature type="domain" description="Alcohol dehydrogenase-like C-terminal" evidence="7">
    <location>
        <begin position="44"/>
        <end position="83"/>
    </location>
</feature>
<evidence type="ECO:0000256" key="6">
    <source>
        <dbReference type="SAM" id="MobiDB-lite"/>
    </source>
</evidence>
<keyword evidence="5" id="KW-0560">Oxidoreductase</keyword>
<dbReference type="GO" id="GO:0006062">
    <property type="term" value="P:sorbitol catabolic process"/>
    <property type="evidence" value="ECO:0007669"/>
    <property type="project" value="TreeGrafter"/>
</dbReference>
<accession>A0A4R8TP78</accession>
<name>A0A4R8TP78_9PEZI</name>
<dbReference type="Gene3D" id="3.40.50.720">
    <property type="entry name" value="NAD(P)-binding Rossmann-like Domain"/>
    <property type="match status" value="1"/>
</dbReference>
<dbReference type="InterPro" id="IPR036291">
    <property type="entry name" value="NAD(P)-bd_dom_sf"/>
</dbReference>
<dbReference type="SUPFAM" id="SSF51735">
    <property type="entry name" value="NAD(P)-binding Rossmann-fold domains"/>
    <property type="match status" value="1"/>
</dbReference>
<reference evidence="8 9" key="1">
    <citation type="submission" date="2018-11" db="EMBL/GenBank/DDBJ databases">
        <title>Genome sequence and assembly of Colletotrichum sidae.</title>
        <authorList>
            <person name="Gan P."/>
            <person name="Shirasu K."/>
        </authorList>
    </citation>
    <scope>NUCLEOTIDE SEQUENCE [LARGE SCALE GENOMIC DNA]</scope>
    <source>
        <strain evidence="8 9">CBS 518.97</strain>
    </source>
</reference>
<comment type="caution">
    <text evidence="8">The sequence shown here is derived from an EMBL/GenBank/DDBJ whole genome shotgun (WGS) entry which is preliminary data.</text>
</comment>
<evidence type="ECO:0000313" key="8">
    <source>
        <dbReference type="EMBL" id="TEA20324.1"/>
    </source>
</evidence>
<evidence type="ECO:0000256" key="2">
    <source>
        <dbReference type="ARBA" id="ARBA00008072"/>
    </source>
</evidence>